<comment type="caution">
    <text evidence="2">The sequence shown here is derived from an EMBL/GenBank/DDBJ whole genome shotgun (WGS) entry which is preliminary data.</text>
</comment>
<dbReference type="EMBL" id="AANZ01000035">
    <property type="protein sequence ID" value="EAQ77361.1"/>
    <property type="molecule type" value="Genomic_DNA"/>
</dbReference>
<accession>A4A1J4</accession>
<evidence type="ECO:0000256" key="1">
    <source>
        <dbReference type="SAM" id="Phobius"/>
    </source>
</evidence>
<proteinExistence type="predicted"/>
<gene>
    <name evidence="2" type="ORF">DSM3645_23910</name>
</gene>
<sequence>MTSSREGSHRLVAGNLRIAAVKIGKIGTGLVLARQGGKVCADILFAQWRISNRSIIRFMTMAACFYLIATGRFADISNTSRTTALRSVSGGGSASGGQAKLVMKLTLRRT</sequence>
<dbReference type="AlphaFoldDB" id="A4A1J4"/>
<keyword evidence="1" id="KW-0472">Membrane</keyword>
<evidence type="ECO:0000313" key="2">
    <source>
        <dbReference type="EMBL" id="EAQ77361.1"/>
    </source>
</evidence>
<dbReference type="Proteomes" id="UP000004358">
    <property type="component" value="Unassembled WGS sequence"/>
</dbReference>
<dbReference type="HOGENOM" id="CLU_2166067_0_0_0"/>
<protein>
    <submittedName>
        <fullName evidence="2">Uncharacterized protein</fullName>
    </submittedName>
</protein>
<keyword evidence="1" id="KW-0812">Transmembrane</keyword>
<name>A4A1J4_9BACT</name>
<reference evidence="2 3" key="1">
    <citation type="submission" date="2006-02" db="EMBL/GenBank/DDBJ databases">
        <authorList>
            <person name="Amann R."/>
            <person name="Ferriera S."/>
            <person name="Johnson J."/>
            <person name="Kravitz S."/>
            <person name="Halpern A."/>
            <person name="Remington K."/>
            <person name="Beeson K."/>
            <person name="Tran B."/>
            <person name="Rogers Y.-H."/>
            <person name="Friedman R."/>
            <person name="Venter J.C."/>
        </authorList>
    </citation>
    <scope>NUCLEOTIDE SEQUENCE [LARGE SCALE GENOMIC DNA]</scope>
    <source>
        <strain evidence="2 3">DSM 3645</strain>
    </source>
</reference>
<dbReference type="STRING" id="314230.DSM3645_23910"/>
<evidence type="ECO:0000313" key="3">
    <source>
        <dbReference type="Proteomes" id="UP000004358"/>
    </source>
</evidence>
<keyword evidence="1" id="KW-1133">Transmembrane helix</keyword>
<feature type="transmembrane region" description="Helical" evidence="1">
    <location>
        <begin position="55"/>
        <end position="74"/>
    </location>
</feature>
<organism evidence="2 3">
    <name type="scientific">Blastopirellula marina DSM 3645</name>
    <dbReference type="NCBI Taxonomy" id="314230"/>
    <lineage>
        <taxon>Bacteria</taxon>
        <taxon>Pseudomonadati</taxon>
        <taxon>Planctomycetota</taxon>
        <taxon>Planctomycetia</taxon>
        <taxon>Pirellulales</taxon>
        <taxon>Pirellulaceae</taxon>
        <taxon>Blastopirellula</taxon>
    </lineage>
</organism>